<keyword evidence="7 9" id="KW-0539">Nucleus</keyword>
<evidence type="ECO:0000256" key="11">
    <source>
        <dbReference type="SAM" id="MobiDB-lite"/>
    </source>
</evidence>
<evidence type="ECO:0000256" key="4">
    <source>
        <dbReference type="ARBA" id="ARBA00023125"/>
    </source>
</evidence>
<keyword evidence="3" id="KW-0805">Transcription regulation</keyword>
<dbReference type="OrthoDB" id="1932526at2759"/>
<gene>
    <name evidence="13" type="primary">LOC109007483</name>
</gene>
<evidence type="ECO:0000256" key="6">
    <source>
        <dbReference type="ARBA" id="ARBA00023163"/>
    </source>
</evidence>
<feature type="compositionally biased region" description="Basic and acidic residues" evidence="11">
    <location>
        <begin position="226"/>
        <end position="240"/>
    </location>
</feature>
<reference evidence="13" key="1">
    <citation type="submission" date="2025-08" db="UniProtKB">
        <authorList>
            <consortium name="RefSeq"/>
        </authorList>
    </citation>
    <scope>IDENTIFICATION</scope>
    <source>
        <tissue evidence="13">Leaves</tissue>
    </source>
</reference>
<dbReference type="CDD" id="cd00086">
    <property type="entry name" value="homeodomain"/>
    <property type="match status" value="1"/>
</dbReference>
<dbReference type="GO" id="GO:0099402">
    <property type="term" value="P:plant organ development"/>
    <property type="evidence" value="ECO:0007669"/>
    <property type="project" value="InterPro"/>
</dbReference>
<evidence type="ECO:0000256" key="8">
    <source>
        <dbReference type="ARBA" id="ARBA00024040"/>
    </source>
</evidence>
<protein>
    <submittedName>
        <fullName evidence="13">WUSCHEL-related homeobox 1-like</fullName>
    </submittedName>
</protein>
<dbReference type="GO" id="GO:0003677">
    <property type="term" value="F:DNA binding"/>
    <property type="evidence" value="ECO:0007669"/>
    <property type="project" value="UniProtKB-UniRule"/>
</dbReference>
<evidence type="ECO:0000256" key="7">
    <source>
        <dbReference type="ARBA" id="ARBA00023242"/>
    </source>
</evidence>
<dbReference type="GO" id="GO:0005634">
    <property type="term" value="C:nucleus"/>
    <property type="evidence" value="ECO:0007669"/>
    <property type="project" value="UniProtKB-SubCell"/>
</dbReference>
<feature type="region of interest" description="Disordered" evidence="11">
    <location>
        <begin position="147"/>
        <end position="177"/>
    </location>
</feature>
<dbReference type="SUPFAM" id="SSF46689">
    <property type="entry name" value="Homeodomain-like"/>
    <property type="match status" value="1"/>
</dbReference>
<dbReference type="RefSeq" id="XP_018842699.1">
    <property type="nucleotide sequence ID" value="XM_018987154.2"/>
</dbReference>
<keyword evidence="5 9" id="KW-0371">Homeobox</keyword>
<feature type="DNA-binding region" description="Homeobox" evidence="9">
    <location>
        <begin position="95"/>
        <end position="149"/>
    </location>
</feature>
<dbReference type="Gene3D" id="1.10.10.60">
    <property type="entry name" value="Homeodomain-like"/>
    <property type="match status" value="1"/>
</dbReference>
<dbReference type="Gramene" id="Jr16_05940_p1">
    <property type="protein sequence ID" value="cds.Jr16_05940_p1"/>
    <property type="gene ID" value="Jr16_05940"/>
</dbReference>
<keyword evidence="12" id="KW-1185">Reference proteome</keyword>
<keyword evidence="6" id="KW-0804">Transcription</keyword>
<evidence type="ECO:0000256" key="2">
    <source>
        <dbReference type="ARBA" id="ARBA00022473"/>
    </source>
</evidence>
<evidence type="ECO:0000313" key="12">
    <source>
        <dbReference type="Proteomes" id="UP000235220"/>
    </source>
</evidence>
<feature type="region of interest" description="Disordered" evidence="11">
    <location>
        <begin position="226"/>
        <end position="257"/>
    </location>
</feature>
<accession>A0A2I4GFL9</accession>
<evidence type="ECO:0000256" key="1">
    <source>
        <dbReference type="ARBA" id="ARBA00004123"/>
    </source>
</evidence>
<sequence length="360" mass="41092">MWTMGSHGDGREITNLSDPVSGFKLRPLIPKPTSVIPRNSIISPILAPPYRDCSTHFTTSLYSLNHQPGRYVTEQFRTNFNPQPLVTTRWNPTSEQLLALEDLYRRGTRTPTAEQIHQIAAYLRRFGKIEGKNVFYWFQNHKARERQKRRREMASHLPEQQRGSSSPAEKESAVTRRTVYKVRQEKKWAPLLNCSELKEESATSMNKAAIAAERFTHGWCVQFGERESQQQRRSTGDRRGGTWQSTETPCSPPIKTLPRTATLSDTTNLLDSHYFMSMTPDKEDVPHLGDQIRSCESKTLNLFPLPGNDNSDGNDHVSRTNTKVPITSRPDDSFASNQFFEFLPLKIRGKQPADPSCDQN</sequence>
<proteinExistence type="inferred from homology"/>
<name>A0A2I4GFL9_JUGRE</name>
<dbReference type="KEGG" id="jre:109007483"/>
<dbReference type="InterPro" id="IPR009057">
    <property type="entry name" value="Homeodomain-like_sf"/>
</dbReference>
<comment type="subcellular location">
    <subcellularLocation>
        <location evidence="1 9 10">Nucleus</location>
    </subcellularLocation>
</comment>
<dbReference type="GO" id="GO:0003700">
    <property type="term" value="F:DNA-binding transcription factor activity"/>
    <property type="evidence" value="ECO:0007669"/>
    <property type="project" value="InterPro"/>
</dbReference>
<evidence type="ECO:0000256" key="10">
    <source>
        <dbReference type="RuleBase" id="RU000682"/>
    </source>
</evidence>
<dbReference type="InterPro" id="IPR001356">
    <property type="entry name" value="HD"/>
</dbReference>
<dbReference type="PROSITE" id="PS50071">
    <property type="entry name" value="HOMEOBOX_2"/>
    <property type="match status" value="1"/>
</dbReference>
<dbReference type="PANTHER" id="PTHR45940">
    <property type="entry name" value="WUSCHEL-RELATED HOMEOBOX 1-RELATED"/>
    <property type="match status" value="1"/>
</dbReference>
<dbReference type="InterPro" id="IPR044555">
    <property type="entry name" value="WUSCHEL-like"/>
</dbReference>
<dbReference type="GeneID" id="109007483"/>
<keyword evidence="2" id="KW-0217">Developmental protein</keyword>
<organism evidence="12 13">
    <name type="scientific">Juglans regia</name>
    <name type="common">English walnut</name>
    <dbReference type="NCBI Taxonomy" id="51240"/>
    <lineage>
        <taxon>Eukaryota</taxon>
        <taxon>Viridiplantae</taxon>
        <taxon>Streptophyta</taxon>
        <taxon>Embryophyta</taxon>
        <taxon>Tracheophyta</taxon>
        <taxon>Spermatophyta</taxon>
        <taxon>Magnoliopsida</taxon>
        <taxon>eudicotyledons</taxon>
        <taxon>Gunneridae</taxon>
        <taxon>Pentapetalae</taxon>
        <taxon>rosids</taxon>
        <taxon>fabids</taxon>
        <taxon>Fagales</taxon>
        <taxon>Juglandaceae</taxon>
        <taxon>Juglans</taxon>
    </lineage>
</organism>
<evidence type="ECO:0000313" key="13">
    <source>
        <dbReference type="RefSeq" id="XP_018842699.1"/>
    </source>
</evidence>
<dbReference type="PANTHER" id="PTHR45940:SF13">
    <property type="entry name" value="WUSCHEL-RELATED HOMEOBOX 1"/>
    <property type="match status" value="1"/>
</dbReference>
<dbReference type="STRING" id="51240.A0A2I4GFL9"/>
<dbReference type="AlphaFoldDB" id="A0A2I4GFL9"/>
<dbReference type="SMART" id="SM00389">
    <property type="entry name" value="HOX"/>
    <property type="match status" value="1"/>
</dbReference>
<evidence type="ECO:0000256" key="3">
    <source>
        <dbReference type="ARBA" id="ARBA00023015"/>
    </source>
</evidence>
<evidence type="ECO:0000256" key="5">
    <source>
        <dbReference type="ARBA" id="ARBA00023155"/>
    </source>
</evidence>
<dbReference type="Pfam" id="PF00046">
    <property type="entry name" value="Homeodomain"/>
    <property type="match status" value="1"/>
</dbReference>
<dbReference type="FunFam" id="1.10.10.60:FF:000146">
    <property type="entry name" value="WUSCHEL-related homeobox 4"/>
    <property type="match status" value="1"/>
</dbReference>
<keyword evidence="4 9" id="KW-0238">DNA-binding</keyword>
<comment type="similarity">
    <text evidence="8">Belongs to the WUS homeobox family.</text>
</comment>
<dbReference type="Proteomes" id="UP000235220">
    <property type="component" value="Chromosome 16"/>
</dbReference>
<evidence type="ECO:0000256" key="9">
    <source>
        <dbReference type="PROSITE-ProRule" id="PRU00108"/>
    </source>
</evidence>